<evidence type="ECO:0000313" key="2">
    <source>
        <dbReference type="Proteomes" id="UP000826462"/>
    </source>
</evidence>
<reference evidence="1 2" key="1">
    <citation type="submission" date="2021-07" db="EMBL/GenBank/DDBJ databases">
        <title>Paraburkholderia edwinii protects Aspergillus sp. from phenazines by acting as a toxin sponge.</title>
        <authorList>
            <person name="Dahlstrom K.M."/>
            <person name="Newman D.K."/>
        </authorList>
    </citation>
    <scope>NUCLEOTIDE SEQUENCE [LARGE SCALE GENOMIC DNA]</scope>
    <source>
        <strain evidence="1 2">Pe01</strain>
    </source>
</reference>
<organism evidence="1 2">
    <name type="scientific">Paraburkholderia edwinii</name>
    <dbReference type="NCBI Taxonomy" id="2861782"/>
    <lineage>
        <taxon>Bacteria</taxon>
        <taxon>Pseudomonadati</taxon>
        <taxon>Pseudomonadota</taxon>
        <taxon>Betaproteobacteria</taxon>
        <taxon>Burkholderiales</taxon>
        <taxon>Burkholderiaceae</taxon>
        <taxon>Paraburkholderia</taxon>
    </lineage>
</organism>
<keyword evidence="2" id="KW-1185">Reference proteome</keyword>
<accession>A0ABX8UJ64</accession>
<sequence length="82" mass="9738">MARHEVSARAYATERVDQLDPVLRIVARGAAPLRERKRLRAFCREELWRRAGFSSLEDYLVTGVVFTYFPVDGWSWRWPHFL</sequence>
<dbReference type="EMBL" id="CP080095">
    <property type="protein sequence ID" value="QYD66983.1"/>
    <property type="molecule type" value="Genomic_DNA"/>
</dbReference>
<evidence type="ECO:0000313" key="1">
    <source>
        <dbReference type="EMBL" id="QYD66983.1"/>
    </source>
</evidence>
<proteinExistence type="predicted"/>
<protein>
    <submittedName>
        <fullName evidence="1">Uncharacterized protein</fullName>
    </submittedName>
</protein>
<name>A0ABX8UJ64_9BURK</name>
<dbReference type="RefSeq" id="WP_219795977.1">
    <property type="nucleotide sequence ID" value="NZ_CP080095.1"/>
</dbReference>
<gene>
    <name evidence="1" type="ORF">KZJ38_11175</name>
</gene>
<dbReference type="Proteomes" id="UP000826462">
    <property type="component" value="Chromosome 1"/>
</dbReference>